<protein>
    <submittedName>
        <fullName evidence="6">LysR family transcriptional regulator</fullName>
    </submittedName>
</protein>
<dbReference type="Proteomes" id="UP001595796">
    <property type="component" value="Unassembled WGS sequence"/>
</dbReference>
<keyword evidence="4" id="KW-0804">Transcription</keyword>
<comment type="similarity">
    <text evidence="1">Belongs to the LysR transcriptional regulatory family.</text>
</comment>
<dbReference type="PROSITE" id="PS50931">
    <property type="entry name" value="HTH_LYSR"/>
    <property type="match status" value="1"/>
</dbReference>
<comment type="caution">
    <text evidence="6">The sequence shown here is derived from an EMBL/GenBank/DDBJ whole genome shotgun (WGS) entry which is preliminary data.</text>
</comment>
<evidence type="ECO:0000259" key="5">
    <source>
        <dbReference type="PROSITE" id="PS50931"/>
    </source>
</evidence>
<keyword evidence="2" id="KW-0805">Transcription regulation</keyword>
<keyword evidence="3" id="KW-0238">DNA-binding</keyword>
<evidence type="ECO:0000313" key="7">
    <source>
        <dbReference type="Proteomes" id="UP001595796"/>
    </source>
</evidence>
<dbReference type="Gene3D" id="1.10.10.10">
    <property type="entry name" value="Winged helix-like DNA-binding domain superfamily/Winged helix DNA-binding domain"/>
    <property type="match status" value="1"/>
</dbReference>
<dbReference type="PRINTS" id="PR00039">
    <property type="entry name" value="HTHLYSR"/>
</dbReference>
<dbReference type="SUPFAM" id="SSF53850">
    <property type="entry name" value="Periplasmic binding protein-like II"/>
    <property type="match status" value="1"/>
</dbReference>
<evidence type="ECO:0000256" key="1">
    <source>
        <dbReference type="ARBA" id="ARBA00009437"/>
    </source>
</evidence>
<dbReference type="Pfam" id="PF03466">
    <property type="entry name" value="LysR_substrate"/>
    <property type="match status" value="1"/>
</dbReference>
<dbReference type="EMBL" id="JBHSJF010000004">
    <property type="protein sequence ID" value="MFC5067235.1"/>
    <property type="molecule type" value="Genomic_DNA"/>
</dbReference>
<evidence type="ECO:0000256" key="4">
    <source>
        <dbReference type="ARBA" id="ARBA00023163"/>
    </source>
</evidence>
<name>A0ABV9YWT1_9HYPH</name>
<dbReference type="PANTHER" id="PTHR30537:SF5">
    <property type="entry name" value="HTH-TYPE TRANSCRIPTIONAL ACTIVATOR TTDR-RELATED"/>
    <property type="match status" value="1"/>
</dbReference>
<dbReference type="PANTHER" id="PTHR30537">
    <property type="entry name" value="HTH-TYPE TRANSCRIPTIONAL REGULATOR"/>
    <property type="match status" value="1"/>
</dbReference>
<dbReference type="InterPro" id="IPR005119">
    <property type="entry name" value="LysR_subst-bd"/>
</dbReference>
<dbReference type="Pfam" id="PF00126">
    <property type="entry name" value="HTH_1"/>
    <property type="match status" value="1"/>
</dbReference>
<dbReference type="InterPro" id="IPR036388">
    <property type="entry name" value="WH-like_DNA-bd_sf"/>
</dbReference>
<sequence length="318" mass="34940">MIRIQPGFGMPHLPDFEAWAIFAKVAEHGSFSGAASDLNLSKATVSKAITRLEFRLGTSLFHRTSRKLSLTESGRASLDRATRILAEGEAIEEEITEGAAVPRGLVRLSAPMSFGIQHLGPALAAFFKEYPEVSVDLRLSDTRTDLVAEGIDVALRIGVLSDSSFRARRLFAVRRPLVASPDYLAKHGAPTHPRELEKHNTVVFSHLAAPTSITLHHPHQGEFIARIQGCLSVNNADVVVPLLTGGLSMCLMPEFLIWRELRDGKLVEVLPDWSSELLALYVLTPPGTVRPVRVSVLIDFLSKRLSKAPWAHELPKLD</sequence>
<dbReference type="Gene3D" id="3.40.190.290">
    <property type="match status" value="1"/>
</dbReference>
<dbReference type="InterPro" id="IPR036390">
    <property type="entry name" value="WH_DNA-bd_sf"/>
</dbReference>
<proteinExistence type="inferred from homology"/>
<feature type="domain" description="HTH lysR-type" evidence="5">
    <location>
        <begin position="14"/>
        <end position="71"/>
    </location>
</feature>
<dbReference type="InterPro" id="IPR000847">
    <property type="entry name" value="LysR_HTH_N"/>
</dbReference>
<keyword evidence="7" id="KW-1185">Reference proteome</keyword>
<evidence type="ECO:0000256" key="3">
    <source>
        <dbReference type="ARBA" id="ARBA00023125"/>
    </source>
</evidence>
<dbReference type="RefSeq" id="WP_379769577.1">
    <property type="nucleotide sequence ID" value="NZ_JBHSJF010000004.1"/>
</dbReference>
<evidence type="ECO:0000256" key="2">
    <source>
        <dbReference type="ARBA" id="ARBA00023015"/>
    </source>
</evidence>
<gene>
    <name evidence="6" type="ORF">ACFPFW_04305</name>
</gene>
<evidence type="ECO:0000313" key="6">
    <source>
        <dbReference type="EMBL" id="MFC5067235.1"/>
    </source>
</evidence>
<organism evidence="6 7">
    <name type="scientific">Flaviflagellibacter deserti</name>
    <dbReference type="NCBI Taxonomy" id="2267266"/>
    <lineage>
        <taxon>Bacteria</taxon>
        <taxon>Pseudomonadati</taxon>
        <taxon>Pseudomonadota</taxon>
        <taxon>Alphaproteobacteria</taxon>
        <taxon>Hyphomicrobiales</taxon>
        <taxon>Flaviflagellibacter</taxon>
    </lineage>
</organism>
<dbReference type="CDD" id="cd08422">
    <property type="entry name" value="PBP2_CrgA_like"/>
    <property type="match status" value="1"/>
</dbReference>
<dbReference type="InterPro" id="IPR058163">
    <property type="entry name" value="LysR-type_TF_proteobact-type"/>
</dbReference>
<reference evidence="7" key="1">
    <citation type="journal article" date="2019" name="Int. J. Syst. Evol. Microbiol.">
        <title>The Global Catalogue of Microorganisms (GCM) 10K type strain sequencing project: providing services to taxonomists for standard genome sequencing and annotation.</title>
        <authorList>
            <consortium name="The Broad Institute Genomics Platform"/>
            <consortium name="The Broad Institute Genome Sequencing Center for Infectious Disease"/>
            <person name="Wu L."/>
            <person name="Ma J."/>
        </authorList>
    </citation>
    <scope>NUCLEOTIDE SEQUENCE [LARGE SCALE GENOMIC DNA]</scope>
    <source>
        <strain evidence="7">CGMCC 1.16444</strain>
    </source>
</reference>
<accession>A0ABV9YWT1</accession>
<dbReference type="SUPFAM" id="SSF46785">
    <property type="entry name" value="Winged helix' DNA-binding domain"/>
    <property type="match status" value="1"/>
</dbReference>